<sequence length="498" mass="53016">MSPPGSLSAQKAPVGLKWRSSVWMITFVIGLGIAVDLTVYSIIIPVMPFQLERLGYTDVSSLTGWLLFSFSAGLVLSTIPIALLSERYNSRQQPLVLGLVILTGSQIMLMEAPNYPVMCIARILQGVGSSMVWVVGLALLCDTAPPSTVALHIGFAMSGLSVGLVIGPAVGGALYDRFGYRGPFVFGIGATVLDLIGRLVIIERKDAIRWGIDPAAIKEDANANANATPAGNANEGVAEVAPTEKSDANVPTKEEVSQSHTVSSQVTSSSPDPEAAQPTRKRHLTLVDVMVLFGKSPRTLVACFLIFVYGLVYSSQEPSIPVHLQHVWGLDSKTVGLIFIGTAVPALFSSPLSGYLTDKYGAEWTTVFGILLAIPWWVVIIIQTRLALFISAFAIQAFFTSSVLSPLSAELADVSRQMDGVGYGHVYGALNFVFGIGSSLGPVIGGQLYDHLARGWMALCLFSTGMLVVSAILAGLFTGNAPLLWRFKYSSAPVSSDS</sequence>
<evidence type="ECO:0000256" key="6">
    <source>
        <dbReference type="SAM" id="MobiDB-lite"/>
    </source>
</evidence>
<dbReference type="Proteomes" id="UP000054270">
    <property type="component" value="Unassembled WGS sequence"/>
</dbReference>
<dbReference type="OrthoDB" id="440553at2759"/>
<feature type="transmembrane region" description="Helical" evidence="7">
    <location>
        <begin position="388"/>
        <end position="409"/>
    </location>
</feature>
<feature type="transmembrane region" description="Helical" evidence="7">
    <location>
        <begin position="64"/>
        <end position="83"/>
    </location>
</feature>
<protein>
    <recommendedName>
        <fullName evidence="8">Major facilitator superfamily (MFS) profile domain-containing protein</fullName>
    </recommendedName>
</protein>
<feature type="transmembrane region" description="Helical" evidence="7">
    <location>
        <begin position="153"/>
        <end position="175"/>
    </location>
</feature>
<feature type="compositionally biased region" description="Basic and acidic residues" evidence="6">
    <location>
        <begin position="242"/>
        <end position="257"/>
    </location>
</feature>
<reference evidence="10" key="1">
    <citation type="submission" date="2014-04" db="EMBL/GenBank/DDBJ databases">
        <title>Evolutionary Origins and Diversification of the Mycorrhizal Mutualists.</title>
        <authorList>
            <consortium name="DOE Joint Genome Institute"/>
            <consortium name="Mycorrhizal Genomics Consortium"/>
            <person name="Kohler A."/>
            <person name="Kuo A."/>
            <person name="Nagy L.G."/>
            <person name="Floudas D."/>
            <person name="Copeland A."/>
            <person name="Barry K.W."/>
            <person name="Cichocki N."/>
            <person name="Veneault-Fourrey C."/>
            <person name="LaButti K."/>
            <person name="Lindquist E.A."/>
            <person name="Lipzen A."/>
            <person name="Lundell T."/>
            <person name="Morin E."/>
            <person name="Murat C."/>
            <person name="Riley R."/>
            <person name="Ohm R."/>
            <person name="Sun H."/>
            <person name="Tunlid A."/>
            <person name="Henrissat B."/>
            <person name="Grigoriev I.V."/>
            <person name="Hibbett D.S."/>
            <person name="Martin F."/>
        </authorList>
    </citation>
    <scope>NUCLEOTIDE SEQUENCE [LARGE SCALE GENOMIC DNA]</scope>
    <source>
        <strain evidence="10">FD-334 SS-4</strain>
    </source>
</reference>
<dbReference type="Gene3D" id="1.20.1250.20">
    <property type="entry name" value="MFS general substrate transporter like domains"/>
    <property type="match status" value="2"/>
</dbReference>
<dbReference type="AlphaFoldDB" id="A0A0D2QCL5"/>
<feature type="transmembrane region" description="Helical" evidence="7">
    <location>
        <begin position="364"/>
        <end position="382"/>
    </location>
</feature>
<proteinExistence type="predicted"/>
<evidence type="ECO:0000313" key="9">
    <source>
        <dbReference type="EMBL" id="KJA29370.1"/>
    </source>
</evidence>
<dbReference type="STRING" id="945553.A0A0D2QCL5"/>
<name>A0A0D2QCL5_HYPSF</name>
<feature type="transmembrane region" description="Helical" evidence="7">
    <location>
        <begin position="421"/>
        <end position="444"/>
    </location>
</feature>
<dbReference type="InterPro" id="IPR036259">
    <property type="entry name" value="MFS_trans_sf"/>
</dbReference>
<dbReference type="Pfam" id="PF07690">
    <property type="entry name" value="MFS_1"/>
    <property type="match status" value="2"/>
</dbReference>
<feature type="transmembrane region" description="Helical" evidence="7">
    <location>
        <begin position="120"/>
        <end position="141"/>
    </location>
</feature>
<feature type="transmembrane region" description="Helical" evidence="7">
    <location>
        <begin position="95"/>
        <end position="114"/>
    </location>
</feature>
<feature type="compositionally biased region" description="Low complexity" evidence="6">
    <location>
        <begin position="258"/>
        <end position="270"/>
    </location>
</feature>
<dbReference type="InterPro" id="IPR011701">
    <property type="entry name" value="MFS"/>
</dbReference>
<evidence type="ECO:0000256" key="4">
    <source>
        <dbReference type="ARBA" id="ARBA00022989"/>
    </source>
</evidence>
<dbReference type="CDD" id="cd17325">
    <property type="entry name" value="MFS_MdtG_SLC18_like"/>
    <property type="match status" value="1"/>
</dbReference>
<feature type="transmembrane region" description="Helical" evidence="7">
    <location>
        <begin position="21"/>
        <end position="44"/>
    </location>
</feature>
<gene>
    <name evidence="9" type="ORF">HYPSUDRAFT_32786</name>
</gene>
<feature type="transmembrane region" description="Helical" evidence="7">
    <location>
        <begin position="456"/>
        <end position="478"/>
    </location>
</feature>
<organism evidence="9 10">
    <name type="scientific">Hypholoma sublateritium (strain FD-334 SS-4)</name>
    <dbReference type="NCBI Taxonomy" id="945553"/>
    <lineage>
        <taxon>Eukaryota</taxon>
        <taxon>Fungi</taxon>
        <taxon>Dikarya</taxon>
        <taxon>Basidiomycota</taxon>
        <taxon>Agaricomycotina</taxon>
        <taxon>Agaricomycetes</taxon>
        <taxon>Agaricomycetidae</taxon>
        <taxon>Agaricales</taxon>
        <taxon>Agaricineae</taxon>
        <taxon>Strophariaceae</taxon>
        <taxon>Hypholoma</taxon>
    </lineage>
</organism>
<dbReference type="GO" id="GO:0022857">
    <property type="term" value="F:transmembrane transporter activity"/>
    <property type="evidence" value="ECO:0007669"/>
    <property type="project" value="InterPro"/>
</dbReference>
<evidence type="ECO:0000256" key="2">
    <source>
        <dbReference type="ARBA" id="ARBA00022448"/>
    </source>
</evidence>
<dbReference type="OMA" id="GESYWML"/>
<feature type="domain" description="Major facilitator superfamily (MFS) profile" evidence="8">
    <location>
        <begin position="25"/>
        <end position="482"/>
    </location>
</feature>
<evidence type="ECO:0000313" key="10">
    <source>
        <dbReference type="Proteomes" id="UP000054270"/>
    </source>
</evidence>
<evidence type="ECO:0000256" key="3">
    <source>
        <dbReference type="ARBA" id="ARBA00022692"/>
    </source>
</evidence>
<keyword evidence="10" id="KW-1185">Reference proteome</keyword>
<keyword evidence="5 7" id="KW-0472">Membrane</keyword>
<feature type="region of interest" description="Disordered" evidence="6">
    <location>
        <begin position="226"/>
        <end position="279"/>
    </location>
</feature>
<accession>A0A0D2QCL5</accession>
<dbReference type="EMBL" id="KN817519">
    <property type="protein sequence ID" value="KJA29370.1"/>
    <property type="molecule type" value="Genomic_DNA"/>
</dbReference>
<evidence type="ECO:0000259" key="8">
    <source>
        <dbReference type="PROSITE" id="PS50850"/>
    </source>
</evidence>
<comment type="subcellular location">
    <subcellularLocation>
        <location evidence="1">Membrane</location>
        <topology evidence="1">Multi-pass membrane protein</topology>
    </subcellularLocation>
</comment>
<keyword evidence="2" id="KW-0813">Transport</keyword>
<dbReference type="SUPFAM" id="SSF103473">
    <property type="entry name" value="MFS general substrate transporter"/>
    <property type="match status" value="1"/>
</dbReference>
<dbReference type="PROSITE" id="PS50850">
    <property type="entry name" value="MFS"/>
    <property type="match status" value="1"/>
</dbReference>
<dbReference type="InterPro" id="IPR020846">
    <property type="entry name" value="MFS_dom"/>
</dbReference>
<feature type="transmembrane region" description="Helical" evidence="7">
    <location>
        <begin position="181"/>
        <end position="201"/>
    </location>
</feature>
<keyword evidence="3 7" id="KW-0812">Transmembrane</keyword>
<dbReference type="GO" id="GO:0016020">
    <property type="term" value="C:membrane"/>
    <property type="evidence" value="ECO:0007669"/>
    <property type="project" value="UniProtKB-SubCell"/>
</dbReference>
<evidence type="ECO:0000256" key="7">
    <source>
        <dbReference type="SAM" id="Phobius"/>
    </source>
</evidence>
<feature type="transmembrane region" description="Helical" evidence="7">
    <location>
        <begin position="299"/>
        <end position="315"/>
    </location>
</feature>
<evidence type="ECO:0000256" key="5">
    <source>
        <dbReference type="ARBA" id="ARBA00023136"/>
    </source>
</evidence>
<evidence type="ECO:0000256" key="1">
    <source>
        <dbReference type="ARBA" id="ARBA00004141"/>
    </source>
</evidence>
<dbReference type="PANTHER" id="PTHR23506">
    <property type="entry name" value="GH10249P"/>
    <property type="match status" value="1"/>
</dbReference>
<dbReference type="PANTHER" id="PTHR23506:SF23">
    <property type="entry name" value="GH10249P"/>
    <property type="match status" value="1"/>
</dbReference>
<keyword evidence="4 7" id="KW-1133">Transmembrane helix</keyword>
<dbReference type="InterPro" id="IPR050930">
    <property type="entry name" value="MFS_Vesicular_Transporter"/>
</dbReference>